<proteinExistence type="predicted"/>
<dbReference type="STRING" id="45073.Lqui_1028"/>
<evidence type="ECO:0000313" key="2">
    <source>
        <dbReference type="Proteomes" id="UP000054618"/>
    </source>
</evidence>
<gene>
    <name evidence="1" type="ORF">Lqui_1028</name>
</gene>
<reference evidence="1 2" key="1">
    <citation type="submission" date="2015-11" db="EMBL/GenBank/DDBJ databases">
        <title>Genomic analysis of 38 Legionella species identifies large and diverse effector repertoires.</title>
        <authorList>
            <person name="Burstein D."/>
            <person name="Amaro F."/>
            <person name="Zusman T."/>
            <person name="Lifshitz Z."/>
            <person name="Cohen O."/>
            <person name="Gilbert J.A."/>
            <person name="Pupko T."/>
            <person name="Shuman H.A."/>
            <person name="Segal G."/>
        </authorList>
    </citation>
    <scope>NUCLEOTIDE SEQUENCE [LARGE SCALE GENOMIC DNA]</scope>
    <source>
        <strain evidence="1 2">CDC#1442-AUS-E</strain>
    </source>
</reference>
<dbReference type="Gene3D" id="2.130.10.10">
    <property type="entry name" value="YVTN repeat-like/Quinoprotein amine dehydrogenase"/>
    <property type="match status" value="1"/>
</dbReference>
<dbReference type="SUPFAM" id="SSF50939">
    <property type="entry name" value="Sialidases"/>
    <property type="match status" value="1"/>
</dbReference>
<dbReference type="InterPro" id="IPR015943">
    <property type="entry name" value="WD40/YVTN_repeat-like_dom_sf"/>
</dbReference>
<dbReference type="EMBL" id="LNYS01000006">
    <property type="protein sequence ID" value="KTD52184.1"/>
    <property type="molecule type" value="Genomic_DNA"/>
</dbReference>
<protein>
    <submittedName>
        <fullName evidence="1">BNR/Asp-box repeat containing protein</fullName>
    </submittedName>
</protein>
<comment type="caution">
    <text evidence="1">The sequence shown here is derived from an EMBL/GenBank/DDBJ whole genome shotgun (WGS) entry which is preliminary data.</text>
</comment>
<dbReference type="AlphaFoldDB" id="A0A0W0Y5F2"/>
<name>A0A0W0Y5F2_9GAMM</name>
<organism evidence="1 2">
    <name type="scientific">Legionella quinlivanii</name>
    <dbReference type="NCBI Taxonomy" id="45073"/>
    <lineage>
        <taxon>Bacteria</taxon>
        <taxon>Pseudomonadati</taxon>
        <taxon>Pseudomonadota</taxon>
        <taxon>Gammaproteobacteria</taxon>
        <taxon>Legionellales</taxon>
        <taxon>Legionellaceae</taxon>
        <taxon>Legionella</taxon>
    </lineage>
</organism>
<dbReference type="InterPro" id="IPR036278">
    <property type="entry name" value="Sialidase_sf"/>
</dbReference>
<dbReference type="PATRIC" id="fig|45073.5.peg.1085"/>
<accession>A0A0W0Y5F2</accession>
<dbReference type="CDD" id="cd15482">
    <property type="entry name" value="Sialidase_non-viral"/>
    <property type="match status" value="1"/>
</dbReference>
<dbReference type="OrthoDB" id="9785276at2"/>
<sequence length="600" mass="60404">MKKVLTLIGFLIAGLYSQSCLAIPGLFFNIAASGEAATVNITLCLNGVAPLSCQNYNVSALSLSIATTIPNHLYPSAGIKINTPGFSLANLGIECRLIANGYCIFSVSNLNPVKITLKNNNTPPPPPPPPPPQAFTVGGSVNGLASGSSLVLQNNGSDSLLINANGLFTFSTVLPPGTNYAVTVRAQPSTQICTVSNGTGTIGNTAVTNVVVSCSSFVKTFRAVGRRLVGGIAAPVAYSSSDNGNTWTGGGLIPVNDSILLLTSLEDVACDLSGQTCVAVGQIGNSMNTGSTSMGYYVSSSTAGIWQPSAFNTAPPGTDYILSSPACDGQIIDCLTVGKYAPQINPLTTAPLSLSSGNGGADWNQTATQAAPSNNLDGLNGVSCDAATGLHCIAVGSSQAVTPSNTVSPVSYVTLDGGATWSSANIFSSNGQLNSIACDAGALRCIAAGFRIVPSGMGADNFPMAFLTVDGGNSWSSLTLPLTAGIILNGISCDVTGQLCSVVGTQTISVSSSVPVGYTTTNGGISWTASSFFGGTVVSLAVLNDVACYADGIHCVALGTNGNNTALAYHTVDGGISWIAAATPPQIPAGNTGVNILGAA</sequence>
<dbReference type="RefSeq" id="WP_058507113.1">
    <property type="nucleotide sequence ID" value="NZ_CAAAIK010000006.1"/>
</dbReference>
<keyword evidence="2" id="KW-1185">Reference proteome</keyword>
<evidence type="ECO:0000313" key="1">
    <source>
        <dbReference type="EMBL" id="KTD52184.1"/>
    </source>
</evidence>
<dbReference type="Proteomes" id="UP000054618">
    <property type="component" value="Unassembled WGS sequence"/>
</dbReference>